<dbReference type="Proteomes" id="UP001500822">
    <property type="component" value="Unassembled WGS sequence"/>
</dbReference>
<feature type="region of interest" description="Disordered" evidence="1">
    <location>
        <begin position="352"/>
        <end position="389"/>
    </location>
</feature>
<accession>A0ABP8Z2M8</accession>
<keyword evidence="4" id="KW-1185">Reference proteome</keyword>
<keyword evidence="3" id="KW-0378">Hydrolase</keyword>
<feature type="region of interest" description="Disordered" evidence="1">
    <location>
        <begin position="544"/>
        <end position="584"/>
    </location>
</feature>
<gene>
    <name evidence="3" type="ORF">GCM10023217_12200</name>
</gene>
<dbReference type="InterPro" id="IPR003870">
    <property type="entry name" value="DUF222"/>
</dbReference>
<evidence type="ECO:0000256" key="1">
    <source>
        <dbReference type="SAM" id="MobiDB-lite"/>
    </source>
</evidence>
<evidence type="ECO:0000259" key="2">
    <source>
        <dbReference type="Pfam" id="PF02720"/>
    </source>
</evidence>
<reference evidence="4" key="1">
    <citation type="journal article" date="2019" name="Int. J. Syst. Evol. Microbiol.">
        <title>The Global Catalogue of Microorganisms (GCM) 10K type strain sequencing project: providing services to taxonomists for standard genome sequencing and annotation.</title>
        <authorList>
            <consortium name="The Broad Institute Genomics Platform"/>
            <consortium name="The Broad Institute Genome Sequencing Center for Infectious Disease"/>
            <person name="Wu L."/>
            <person name="Ma J."/>
        </authorList>
    </citation>
    <scope>NUCLEOTIDE SEQUENCE [LARGE SCALE GENOMIC DNA]</scope>
    <source>
        <strain evidence="4">JCM 18077</strain>
    </source>
</reference>
<dbReference type="Pfam" id="PF02720">
    <property type="entry name" value="DUF222"/>
    <property type="match status" value="1"/>
</dbReference>
<comment type="caution">
    <text evidence="3">The sequence shown here is derived from an EMBL/GenBank/DDBJ whole genome shotgun (WGS) entry which is preliminary data.</text>
</comment>
<organism evidence="3 4">
    <name type="scientific">Gordonia alkaliphila</name>
    <dbReference type="NCBI Taxonomy" id="1053547"/>
    <lineage>
        <taxon>Bacteria</taxon>
        <taxon>Bacillati</taxon>
        <taxon>Actinomycetota</taxon>
        <taxon>Actinomycetes</taxon>
        <taxon>Mycobacteriales</taxon>
        <taxon>Gordoniaceae</taxon>
        <taxon>Gordonia</taxon>
    </lineage>
</organism>
<dbReference type="EMBL" id="BAABIE010000004">
    <property type="protein sequence ID" value="GAA4744786.1"/>
    <property type="molecule type" value="Genomic_DNA"/>
</dbReference>
<dbReference type="InterPro" id="IPR003615">
    <property type="entry name" value="HNH_nuc"/>
</dbReference>
<feature type="compositionally biased region" description="Basic and acidic residues" evidence="1">
    <location>
        <begin position="561"/>
        <end position="584"/>
    </location>
</feature>
<dbReference type="RefSeq" id="WP_345312799.1">
    <property type="nucleotide sequence ID" value="NZ_BAABIE010000004.1"/>
</dbReference>
<evidence type="ECO:0000313" key="3">
    <source>
        <dbReference type="EMBL" id="GAA4744786.1"/>
    </source>
</evidence>
<proteinExistence type="predicted"/>
<feature type="domain" description="DUF222" evidence="2">
    <location>
        <begin position="80"/>
        <end position="322"/>
    </location>
</feature>
<name>A0ABP8Z2M8_9ACTN</name>
<evidence type="ECO:0000313" key="4">
    <source>
        <dbReference type="Proteomes" id="UP001500822"/>
    </source>
</evidence>
<keyword evidence="3" id="KW-0540">Nuclease</keyword>
<keyword evidence="3" id="KW-0255">Endonuclease</keyword>
<dbReference type="GO" id="GO:0004519">
    <property type="term" value="F:endonuclease activity"/>
    <property type="evidence" value="ECO:0007669"/>
    <property type="project" value="UniProtKB-KW"/>
</dbReference>
<dbReference type="CDD" id="cd00085">
    <property type="entry name" value="HNHc"/>
    <property type="match status" value="1"/>
</dbReference>
<feature type="compositionally biased region" description="Basic and acidic residues" evidence="1">
    <location>
        <begin position="357"/>
        <end position="378"/>
    </location>
</feature>
<protein>
    <submittedName>
        <fullName evidence="3">HNH endonuclease signature motif containing protein</fullName>
    </submittedName>
</protein>
<sequence>MAKATAAAGIGADFGLPAAGEELKKLSTAELGTAIGGTSLRRCQLEWLQFQYAMSMFDRLLAQSPNPVATQHSLLDLEVQTALELQLSMRTTNYAAHRLLSDALCARDRLPKVYDTMRSGLIDHDRFHKIAMATALVFDEKIIAEIDRLLAIEIRGAGGGLTSLSLTKTTALARRYVAVHDPDAERREREGAKSGRSASMSTLEAGMAQLSVTATAEDVRLVWQMLDAVIAGRCDDDPRTKAQARSDAAIALLQRKPFTCLCESDGCTAQIAEPQLDARAARIVVHVLCDAATLAGGDECGYLDGYGPISGDHVRQIAERDNAVIHEHRLDDLLEPDPAAAQIGDDLDEAAVHRKGPRPDSPDECRADDAHPHSENRENGTAASESEPGSALKPRFLIARTALPSDPYRPNLLVDLLARFLWGTCSIPGCERAAFACDLDHVAEFDNICPDRGGPTCICNLLPKCRFHHLMKTNLEGFVDELWIDADGRYHSAVTTPGGQTVEALAPNQWLMPRLAQLRCRHQLAEGSAIGTTTGSVADDSVQRAGGLTRTEAKHARRRAERNANRDRRLAEEAKLTKKQVDAREAGRAAMRLVLDPESEPPF</sequence>